<dbReference type="CDD" id="cd00564">
    <property type="entry name" value="TMP_TenI"/>
    <property type="match status" value="1"/>
</dbReference>
<dbReference type="GO" id="GO:0009229">
    <property type="term" value="P:thiamine diphosphate biosynthetic process"/>
    <property type="evidence" value="ECO:0007669"/>
    <property type="project" value="UniProtKB-UniRule"/>
</dbReference>
<evidence type="ECO:0000256" key="6">
    <source>
        <dbReference type="ARBA" id="ARBA00047334"/>
    </source>
</evidence>
<evidence type="ECO:0000313" key="11">
    <source>
        <dbReference type="EMBL" id="AUX21176.1"/>
    </source>
</evidence>
<keyword evidence="4 9" id="KW-0460">Magnesium</keyword>
<feature type="binding site" evidence="9">
    <location>
        <position position="306"/>
    </location>
    <ligand>
        <name>4-amino-2-methyl-5-(diphosphooxymethyl)pyrimidine</name>
        <dbReference type="ChEBI" id="CHEBI:57841"/>
    </ligand>
</feature>
<dbReference type="GO" id="GO:0009228">
    <property type="term" value="P:thiamine biosynthetic process"/>
    <property type="evidence" value="ECO:0007669"/>
    <property type="project" value="UniProtKB-KW"/>
</dbReference>
<evidence type="ECO:0000256" key="3">
    <source>
        <dbReference type="ARBA" id="ARBA00022723"/>
    </source>
</evidence>
<dbReference type="InterPro" id="IPR036206">
    <property type="entry name" value="ThiamineP_synth_sf"/>
</dbReference>
<dbReference type="InterPro" id="IPR022998">
    <property type="entry name" value="ThiamineP_synth_TenI"/>
</dbReference>
<keyword evidence="2 9" id="KW-0808">Transferase</keyword>
<feature type="binding site" evidence="9">
    <location>
        <position position="255"/>
    </location>
    <ligand>
        <name>Mg(2+)</name>
        <dbReference type="ChEBI" id="CHEBI:18420"/>
    </ligand>
</feature>
<feature type="binding site" evidence="9">
    <location>
        <position position="235"/>
    </location>
    <ligand>
        <name>4-amino-2-methyl-5-(diphosphooxymethyl)pyrimidine</name>
        <dbReference type="ChEBI" id="CHEBI:57841"/>
    </ligand>
</feature>
<dbReference type="Pfam" id="PF02581">
    <property type="entry name" value="TMP-TENI"/>
    <property type="match status" value="1"/>
</dbReference>
<dbReference type="PANTHER" id="PTHR20857">
    <property type="entry name" value="THIAMINE-PHOSPHATE PYROPHOSPHORYLASE"/>
    <property type="match status" value="1"/>
</dbReference>
<keyword evidence="5 9" id="KW-0784">Thiamine biosynthesis</keyword>
<organism evidence="11 12">
    <name type="scientific">Sorangium cellulosum</name>
    <name type="common">Polyangium cellulosum</name>
    <dbReference type="NCBI Taxonomy" id="56"/>
    <lineage>
        <taxon>Bacteria</taxon>
        <taxon>Pseudomonadati</taxon>
        <taxon>Myxococcota</taxon>
        <taxon>Polyangia</taxon>
        <taxon>Polyangiales</taxon>
        <taxon>Polyangiaceae</taxon>
        <taxon>Sorangium</taxon>
    </lineage>
</organism>
<evidence type="ECO:0000256" key="2">
    <source>
        <dbReference type="ARBA" id="ARBA00022679"/>
    </source>
</evidence>
<comment type="caution">
    <text evidence="9">Lacks conserved residue(s) required for the propagation of feature annotation.</text>
</comment>
<evidence type="ECO:0000256" key="7">
    <source>
        <dbReference type="ARBA" id="ARBA00047851"/>
    </source>
</evidence>
<dbReference type="PANTHER" id="PTHR20857:SF15">
    <property type="entry name" value="THIAMINE-PHOSPHATE SYNTHASE"/>
    <property type="match status" value="1"/>
</dbReference>
<keyword evidence="3 9" id="KW-0479">Metal-binding</keyword>
<dbReference type="GO" id="GO:0004789">
    <property type="term" value="F:thiamine-phosphate diphosphorylase activity"/>
    <property type="evidence" value="ECO:0007669"/>
    <property type="project" value="UniProtKB-UniRule"/>
</dbReference>
<evidence type="ECO:0000256" key="8">
    <source>
        <dbReference type="ARBA" id="ARBA00047883"/>
    </source>
</evidence>
<evidence type="ECO:0000256" key="4">
    <source>
        <dbReference type="ARBA" id="ARBA00022842"/>
    </source>
</evidence>
<dbReference type="GO" id="GO:0005737">
    <property type="term" value="C:cytoplasm"/>
    <property type="evidence" value="ECO:0007669"/>
    <property type="project" value="TreeGrafter"/>
</dbReference>
<comment type="catalytic activity">
    <reaction evidence="8 9">
        <text>2-[(2R,5Z)-2-carboxy-4-methylthiazol-5(2H)-ylidene]ethyl phosphate + 4-amino-2-methyl-5-(diphosphooxymethyl)pyrimidine + 2 H(+) = thiamine phosphate + CO2 + diphosphate</text>
        <dbReference type="Rhea" id="RHEA:47844"/>
        <dbReference type="ChEBI" id="CHEBI:15378"/>
        <dbReference type="ChEBI" id="CHEBI:16526"/>
        <dbReference type="ChEBI" id="CHEBI:33019"/>
        <dbReference type="ChEBI" id="CHEBI:37575"/>
        <dbReference type="ChEBI" id="CHEBI:57841"/>
        <dbReference type="ChEBI" id="CHEBI:62899"/>
        <dbReference type="EC" id="2.5.1.3"/>
    </reaction>
</comment>
<dbReference type="GO" id="GO:0000287">
    <property type="term" value="F:magnesium ion binding"/>
    <property type="evidence" value="ECO:0007669"/>
    <property type="project" value="UniProtKB-UniRule"/>
</dbReference>
<dbReference type="HAMAP" id="MF_00097">
    <property type="entry name" value="TMP_synthase"/>
    <property type="match status" value="1"/>
</dbReference>
<evidence type="ECO:0000256" key="9">
    <source>
        <dbReference type="HAMAP-Rule" id="MF_00097"/>
    </source>
</evidence>
<dbReference type="SUPFAM" id="SSF51391">
    <property type="entry name" value="Thiamin phosphate synthase"/>
    <property type="match status" value="1"/>
</dbReference>
<sequence length="396" mass="38938">MSQTRAGAGGRGGGSGAFAFFALFALALEAVALAPAGGAAEPAFGAAGGAALGAAGGGAFGAAGGGAFGVSGGGAFDTSTAGEEVGFASARAGIDATPSAAMAAAAIDAAGAADPNRQAIRTRRVRMGIRSGANASAFFLGASTLAYPASLGALGRSRRPPAARSVTMRGLYAIVDTDSLARRGLDPAAFAEAVLDARPAAIQLRDKQGGAARTLSLLRAIQPLAARAGVPLFANDRADLALLARCDGVHVGQDDLPVPAVRSLAQRAGASLRVGLSTHTPAQLEAALREPLDYVAVGPIFATSSKERPDAVVGLGALASLCAQVERARPGLPVVAIGGISLERAPEVGALCAVAAVIAALLPEQGGRGALDEVSARARALHEAIARAAPPRGGAR</sequence>
<feature type="binding site" evidence="9">
    <location>
        <position position="236"/>
    </location>
    <ligand>
        <name>Mg(2+)</name>
        <dbReference type="ChEBI" id="CHEBI:18420"/>
    </ligand>
</feature>
<comment type="pathway">
    <text evidence="1 9">Cofactor biosynthesis; thiamine diphosphate biosynthesis; thiamine phosphate from 4-amino-2-methyl-5-diphosphomethylpyrimidine and 4-methyl-5-(2-phosphoethyl)-thiazole: step 1/1.</text>
</comment>
<feature type="binding site" evidence="9">
    <location>
        <position position="339"/>
    </location>
    <ligand>
        <name>2-[(2R,5Z)-2-carboxy-4-methylthiazol-5(2H)-ylidene]ethyl phosphate</name>
        <dbReference type="ChEBI" id="CHEBI:62899"/>
    </ligand>
</feature>
<feature type="binding site" evidence="9">
    <location>
        <begin position="303"/>
        <end position="305"/>
    </location>
    <ligand>
        <name>2-[(2R,5Z)-2-carboxy-4-methylthiazol-5(2H)-ylidene]ethyl phosphate</name>
        <dbReference type="ChEBI" id="CHEBI:62899"/>
    </ligand>
</feature>
<comment type="similarity">
    <text evidence="9">Belongs to the thiamine-phosphate synthase family.</text>
</comment>
<comment type="cofactor">
    <cofactor evidence="9">
        <name>Mg(2+)</name>
        <dbReference type="ChEBI" id="CHEBI:18420"/>
    </cofactor>
    <text evidence="9">Binds 1 Mg(2+) ion per subunit.</text>
</comment>
<evidence type="ECO:0000256" key="1">
    <source>
        <dbReference type="ARBA" id="ARBA00005165"/>
    </source>
</evidence>
<dbReference type="EMBL" id="CP012670">
    <property type="protein sequence ID" value="AUX21176.1"/>
    <property type="molecule type" value="Genomic_DNA"/>
</dbReference>
<dbReference type="Proteomes" id="UP000295781">
    <property type="component" value="Chromosome"/>
</dbReference>
<dbReference type="AlphaFoldDB" id="A0A4P2PXB5"/>
<feature type="binding site" evidence="9">
    <location>
        <position position="277"/>
    </location>
    <ligand>
        <name>4-amino-2-methyl-5-(diphosphooxymethyl)pyrimidine</name>
        <dbReference type="ChEBI" id="CHEBI:57841"/>
    </ligand>
</feature>
<protein>
    <recommendedName>
        <fullName evidence="9">Thiamine-phosphate synthase</fullName>
        <shortName evidence="9">TP synthase</shortName>
        <shortName evidence="9">TPS</shortName>
        <ecNumber evidence="9">2.5.1.3</ecNumber>
    </recommendedName>
    <alternativeName>
        <fullName evidence="9">Thiamine-phosphate pyrophosphorylase</fullName>
        <shortName evidence="9">TMP pyrophosphorylase</shortName>
        <shortName evidence="9">TMP-PPase</shortName>
    </alternativeName>
</protein>
<reference evidence="11 12" key="1">
    <citation type="submission" date="2015-09" db="EMBL/GenBank/DDBJ databases">
        <title>Sorangium comparison.</title>
        <authorList>
            <person name="Zaburannyi N."/>
            <person name="Bunk B."/>
            <person name="Overmann J."/>
            <person name="Mueller R."/>
        </authorList>
    </citation>
    <scope>NUCLEOTIDE SEQUENCE [LARGE SCALE GENOMIC DNA]</scope>
    <source>
        <strain evidence="11 12">So ceGT47</strain>
    </source>
</reference>
<dbReference type="EC" id="2.5.1.3" evidence="9"/>
<comment type="function">
    <text evidence="9">Condenses 4-methyl-5-(beta-hydroxyethyl)thiazole monophosphate (THZ-P) and 2-methyl-4-amino-5-hydroxymethyl pyrimidine pyrophosphate (HMP-PP) to form thiamine monophosphate (TMP).</text>
</comment>
<evidence type="ECO:0000259" key="10">
    <source>
        <dbReference type="Pfam" id="PF02581"/>
    </source>
</evidence>
<comment type="catalytic activity">
    <reaction evidence="6 9">
        <text>4-methyl-5-(2-phosphooxyethyl)-thiazole + 4-amino-2-methyl-5-(diphosphooxymethyl)pyrimidine + H(+) = thiamine phosphate + diphosphate</text>
        <dbReference type="Rhea" id="RHEA:22328"/>
        <dbReference type="ChEBI" id="CHEBI:15378"/>
        <dbReference type="ChEBI" id="CHEBI:33019"/>
        <dbReference type="ChEBI" id="CHEBI:37575"/>
        <dbReference type="ChEBI" id="CHEBI:57841"/>
        <dbReference type="ChEBI" id="CHEBI:58296"/>
        <dbReference type="EC" id="2.5.1.3"/>
    </reaction>
</comment>
<dbReference type="UniPathway" id="UPA00060">
    <property type="reaction ID" value="UER00141"/>
</dbReference>
<comment type="catalytic activity">
    <reaction evidence="7 9">
        <text>2-(2-carboxy-4-methylthiazol-5-yl)ethyl phosphate + 4-amino-2-methyl-5-(diphosphooxymethyl)pyrimidine + 2 H(+) = thiamine phosphate + CO2 + diphosphate</text>
        <dbReference type="Rhea" id="RHEA:47848"/>
        <dbReference type="ChEBI" id="CHEBI:15378"/>
        <dbReference type="ChEBI" id="CHEBI:16526"/>
        <dbReference type="ChEBI" id="CHEBI:33019"/>
        <dbReference type="ChEBI" id="CHEBI:37575"/>
        <dbReference type="ChEBI" id="CHEBI:57841"/>
        <dbReference type="ChEBI" id="CHEBI:62890"/>
        <dbReference type="EC" id="2.5.1.3"/>
    </reaction>
</comment>
<feature type="domain" description="Thiamine phosphate synthase/TenI" evidence="10">
    <location>
        <begin position="171"/>
        <end position="360"/>
    </location>
</feature>
<accession>A0A4P2PXB5</accession>
<dbReference type="InterPro" id="IPR034291">
    <property type="entry name" value="TMP_synthase"/>
</dbReference>
<proteinExistence type="inferred from homology"/>
<feature type="binding site" evidence="9">
    <location>
        <begin position="203"/>
        <end position="207"/>
    </location>
    <ligand>
        <name>4-amino-2-methyl-5-(diphosphooxymethyl)pyrimidine</name>
        <dbReference type="ChEBI" id="CHEBI:57841"/>
    </ligand>
</feature>
<dbReference type="InterPro" id="IPR013785">
    <property type="entry name" value="Aldolase_TIM"/>
</dbReference>
<dbReference type="Gene3D" id="3.20.20.70">
    <property type="entry name" value="Aldolase class I"/>
    <property type="match status" value="1"/>
</dbReference>
<evidence type="ECO:0000256" key="5">
    <source>
        <dbReference type="ARBA" id="ARBA00022977"/>
    </source>
</evidence>
<gene>
    <name evidence="9" type="primary">thiE</name>
    <name evidence="11" type="ORF">SOCEGT47_016550</name>
</gene>
<evidence type="ECO:0000313" key="12">
    <source>
        <dbReference type="Proteomes" id="UP000295781"/>
    </source>
</evidence>
<name>A0A4P2PXB5_SORCE</name>